<gene>
    <name evidence="1" type="ORF">TNCT_500681</name>
</gene>
<keyword evidence="2" id="KW-1185">Reference proteome</keyword>
<dbReference type="Proteomes" id="UP000887116">
    <property type="component" value="Unassembled WGS sequence"/>
</dbReference>
<organism evidence="1 2">
    <name type="scientific">Trichonephila clavata</name>
    <name type="common">Joro spider</name>
    <name type="synonym">Nephila clavata</name>
    <dbReference type="NCBI Taxonomy" id="2740835"/>
    <lineage>
        <taxon>Eukaryota</taxon>
        <taxon>Metazoa</taxon>
        <taxon>Ecdysozoa</taxon>
        <taxon>Arthropoda</taxon>
        <taxon>Chelicerata</taxon>
        <taxon>Arachnida</taxon>
        <taxon>Araneae</taxon>
        <taxon>Araneomorphae</taxon>
        <taxon>Entelegynae</taxon>
        <taxon>Araneoidea</taxon>
        <taxon>Nephilidae</taxon>
        <taxon>Trichonephila</taxon>
    </lineage>
</organism>
<name>A0A8X6H0F1_TRICU</name>
<reference evidence="1" key="1">
    <citation type="submission" date="2020-07" db="EMBL/GenBank/DDBJ databases">
        <title>Multicomponent nature underlies the extraordinary mechanical properties of spider dragline silk.</title>
        <authorList>
            <person name="Kono N."/>
            <person name="Nakamura H."/>
            <person name="Mori M."/>
            <person name="Yoshida Y."/>
            <person name="Ohtoshi R."/>
            <person name="Malay A.D."/>
            <person name="Moran D.A.P."/>
            <person name="Tomita M."/>
            <person name="Numata K."/>
            <person name="Arakawa K."/>
        </authorList>
    </citation>
    <scope>NUCLEOTIDE SEQUENCE</scope>
</reference>
<dbReference type="EMBL" id="BMAO01017331">
    <property type="protein sequence ID" value="GFR14941.1"/>
    <property type="molecule type" value="Genomic_DNA"/>
</dbReference>
<dbReference type="AlphaFoldDB" id="A0A8X6H0F1"/>
<evidence type="ECO:0000313" key="2">
    <source>
        <dbReference type="Proteomes" id="UP000887116"/>
    </source>
</evidence>
<evidence type="ECO:0000313" key="1">
    <source>
        <dbReference type="EMBL" id="GFR14941.1"/>
    </source>
</evidence>
<protein>
    <submittedName>
        <fullName evidence="1">Uncharacterized protein</fullName>
    </submittedName>
</protein>
<sequence length="97" mass="11574">MDEVNQKLLQSHKMTYTPVTIDRYFTINTRKNIPLHLDLIMHPYRVYAVQALKPANTKDYLQFLDSLFIEMTMNSLDMDLFFIFDAAWFHFSSYVSL</sequence>
<accession>A0A8X6H0F1</accession>
<comment type="caution">
    <text evidence="1">The sequence shown here is derived from an EMBL/GenBank/DDBJ whole genome shotgun (WGS) entry which is preliminary data.</text>
</comment>
<proteinExistence type="predicted"/>